<dbReference type="PIRSF" id="PIRSF005739">
    <property type="entry name" value="O-mtase"/>
    <property type="match status" value="1"/>
</dbReference>
<dbReference type="InterPro" id="IPR001077">
    <property type="entry name" value="COMT_C"/>
</dbReference>
<dbReference type="EMBL" id="MU069908">
    <property type="protein sequence ID" value="KAF5831955.1"/>
    <property type="molecule type" value="Genomic_DNA"/>
</dbReference>
<dbReference type="SUPFAM" id="SSF53335">
    <property type="entry name" value="S-adenosyl-L-methionine-dependent methyltransferases"/>
    <property type="match status" value="1"/>
</dbReference>
<evidence type="ECO:0000313" key="5">
    <source>
        <dbReference type="EMBL" id="KAF5831955.1"/>
    </source>
</evidence>
<dbReference type="CDD" id="cd02440">
    <property type="entry name" value="AdoMet_MTases"/>
    <property type="match status" value="1"/>
</dbReference>
<dbReference type="Gene3D" id="3.40.50.150">
    <property type="entry name" value="Vaccinia Virus protein VP39"/>
    <property type="match status" value="1"/>
</dbReference>
<keyword evidence="3" id="KW-0949">S-adenosyl-L-methionine</keyword>
<keyword evidence="6" id="KW-1185">Reference proteome</keyword>
<keyword evidence="2" id="KW-0808">Transferase</keyword>
<evidence type="ECO:0000256" key="2">
    <source>
        <dbReference type="ARBA" id="ARBA00022679"/>
    </source>
</evidence>
<dbReference type="PROSITE" id="PS51683">
    <property type="entry name" value="SAM_OMT_II"/>
    <property type="match status" value="1"/>
</dbReference>
<evidence type="ECO:0000259" key="4">
    <source>
        <dbReference type="Pfam" id="PF00891"/>
    </source>
</evidence>
<dbReference type="Pfam" id="PF00891">
    <property type="entry name" value="Methyltransf_2"/>
    <property type="match status" value="1"/>
</dbReference>
<evidence type="ECO:0000313" key="6">
    <source>
        <dbReference type="Proteomes" id="UP000815325"/>
    </source>
</evidence>
<accession>A0ABQ7GBK3</accession>
<organism evidence="5 6">
    <name type="scientific">Dunaliella salina</name>
    <name type="common">Green alga</name>
    <name type="synonym">Protococcus salinus</name>
    <dbReference type="NCBI Taxonomy" id="3046"/>
    <lineage>
        <taxon>Eukaryota</taxon>
        <taxon>Viridiplantae</taxon>
        <taxon>Chlorophyta</taxon>
        <taxon>core chlorophytes</taxon>
        <taxon>Chlorophyceae</taxon>
        <taxon>CS clade</taxon>
        <taxon>Chlamydomonadales</taxon>
        <taxon>Dunaliellaceae</taxon>
        <taxon>Dunaliella</taxon>
    </lineage>
</organism>
<evidence type="ECO:0000256" key="1">
    <source>
        <dbReference type="ARBA" id="ARBA00022603"/>
    </source>
</evidence>
<gene>
    <name evidence="5" type="ORF">DUNSADRAFT_12349</name>
</gene>
<name>A0ABQ7GBK3_DUNSA</name>
<dbReference type="InterPro" id="IPR016461">
    <property type="entry name" value="COMT-like"/>
</dbReference>
<dbReference type="PANTHER" id="PTHR43712">
    <property type="entry name" value="PUTATIVE (AFU_ORTHOLOGUE AFUA_4G14580)-RELATED"/>
    <property type="match status" value="1"/>
</dbReference>
<comment type="caution">
    <text evidence="5">The sequence shown here is derived from an EMBL/GenBank/DDBJ whole genome shotgun (WGS) entry which is preliminary data.</text>
</comment>
<evidence type="ECO:0000256" key="3">
    <source>
        <dbReference type="ARBA" id="ARBA00022691"/>
    </source>
</evidence>
<dbReference type="InterPro" id="IPR029063">
    <property type="entry name" value="SAM-dependent_MTases_sf"/>
</dbReference>
<feature type="domain" description="O-methyltransferase C-terminal" evidence="4">
    <location>
        <begin position="79"/>
        <end position="285"/>
    </location>
</feature>
<protein>
    <submittedName>
        <fullName evidence="5">O-methyltransferase-domain-containing protein</fullName>
    </submittedName>
</protein>
<proteinExistence type="predicted"/>
<keyword evidence="1" id="KW-0489">Methyltransferase</keyword>
<dbReference type="PANTHER" id="PTHR43712:SF2">
    <property type="entry name" value="O-METHYLTRANSFERASE CICE"/>
    <property type="match status" value="1"/>
</dbReference>
<reference evidence="5" key="1">
    <citation type="submission" date="2017-08" db="EMBL/GenBank/DDBJ databases">
        <authorList>
            <person name="Polle J.E."/>
            <person name="Barry K."/>
            <person name="Cushman J."/>
            <person name="Schmutz J."/>
            <person name="Tran D."/>
            <person name="Hathwaick L.T."/>
            <person name="Yim W.C."/>
            <person name="Jenkins J."/>
            <person name="Mckie-Krisberg Z.M."/>
            <person name="Prochnik S."/>
            <person name="Lindquist E."/>
            <person name="Dockter R.B."/>
            <person name="Adam C."/>
            <person name="Molina H."/>
            <person name="Bunkerborg J."/>
            <person name="Jin E."/>
            <person name="Buchheim M."/>
            <person name="Magnuson J."/>
        </authorList>
    </citation>
    <scope>NUCLEOTIDE SEQUENCE</scope>
    <source>
        <strain evidence="5">CCAP 19/18</strain>
    </source>
</reference>
<sequence>MSAQEPLAGIHELLSSWIRPKVAYTFARLNVADALQPTGTAKTCRELASILEEDHPSQIKYMALTFGMPAHADSQGKLYECVKAGVPGCKFAFGTDSVFPVFDRDQLEGRTFNQAMSALSLSQGGIVAASYDFSQCKKIVDVGGSKGTLIQQILDAHPGLPLGISLDRKEVIDTLTPAPADSRLQFATGDFFQPLPESVSNADAVLMKLIMHDWGDAHCQKILQNCKAILSPEGVIIIIDVVMAETLGAAPHSLPQREQSMDLLMMSLTNGGKERTLKEWERLAASVDMKLLPSPGGSGLVWGRPPATMVVMQPV</sequence>
<dbReference type="Proteomes" id="UP000815325">
    <property type="component" value="Unassembled WGS sequence"/>
</dbReference>